<dbReference type="InterPro" id="IPR002190">
    <property type="entry name" value="MHD_dom"/>
</dbReference>
<dbReference type="PANTHER" id="PTHR11736:SF153">
    <property type="entry name" value="MELANOMA-ASSOCIATED ANTIGEN 10"/>
    <property type="match status" value="1"/>
</dbReference>
<evidence type="ECO:0000313" key="3">
    <source>
        <dbReference type="RefSeq" id="XP_004643724.1"/>
    </source>
</evidence>
<accession>A0A6P3FNW5</accession>
<dbReference type="Gene3D" id="1.10.10.1200">
    <property type="entry name" value="MAGE homology domain, winged helix WH1 motif"/>
    <property type="match status" value="1"/>
</dbReference>
<proteinExistence type="predicted"/>
<evidence type="ECO:0000259" key="1">
    <source>
        <dbReference type="PROSITE" id="PS50838"/>
    </source>
</evidence>
<sequence>MACSKSNQHIGGCIRKEEENLCTSPDVLVLLFLCRLYQDNKIAKLLPVLILKYQKEEPITKDEMLHSVDPRYHGQFPVLFKTVCECLCLVFSIDVQELDPPGETYVLLPVLGLTYNGVLGDDYQSFSKIHLLIVILTVIFLKGNRISEEDLRDFLKTREMLPQKEHFIIREPWEFITKDLVQGGYLEFRQVTNSDPAQYEFLWGPRTYAETTKMKVLEHLAKVNSRDPRSYTHLYDEALSEEQGVPHPCALHQ</sequence>
<reference evidence="3" key="1">
    <citation type="submission" date="2025-08" db="UniProtKB">
        <authorList>
            <consortium name="RefSeq"/>
        </authorList>
    </citation>
    <scope>IDENTIFICATION</scope>
</reference>
<feature type="domain" description="MAGE" evidence="1">
    <location>
        <begin position="38"/>
        <end position="238"/>
    </location>
</feature>
<evidence type="ECO:0000313" key="2">
    <source>
        <dbReference type="Proteomes" id="UP000515203"/>
    </source>
</evidence>
<dbReference type="OrthoDB" id="9593216at2759"/>
<dbReference type="PANTHER" id="PTHR11736">
    <property type="entry name" value="MELANOMA-ASSOCIATED ANTIGEN MAGE ANTIGEN"/>
    <property type="match status" value="1"/>
</dbReference>
<dbReference type="RefSeq" id="XP_004643724.1">
    <property type="nucleotide sequence ID" value="XM_004643667.1"/>
</dbReference>
<organism evidence="2 3">
    <name type="scientific">Octodon degus</name>
    <name type="common">Degu</name>
    <name type="synonym">Sciurus degus</name>
    <dbReference type="NCBI Taxonomy" id="10160"/>
    <lineage>
        <taxon>Eukaryota</taxon>
        <taxon>Metazoa</taxon>
        <taxon>Chordata</taxon>
        <taxon>Craniata</taxon>
        <taxon>Vertebrata</taxon>
        <taxon>Euteleostomi</taxon>
        <taxon>Mammalia</taxon>
        <taxon>Eutheria</taxon>
        <taxon>Euarchontoglires</taxon>
        <taxon>Glires</taxon>
        <taxon>Rodentia</taxon>
        <taxon>Hystricomorpha</taxon>
        <taxon>Octodontidae</taxon>
        <taxon>Octodon</taxon>
    </lineage>
</organism>
<protein>
    <submittedName>
        <fullName evidence="3">Melanoma-associated antigen 8-like</fullName>
    </submittedName>
</protein>
<dbReference type="Proteomes" id="UP000515203">
    <property type="component" value="Unplaced"/>
</dbReference>
<dbReference type="PROSITE" id="PS50838">
    <property type="entry name" value="MAGE"/>
    <property type="match status" value="1"/>
</dbReference>
<dbReference type="InterPro" id="IPR041899">
    <property type="entry name" value="MAGE_WH2"/>
</dbReference>
<dbReference type="AlphaFoldDB" id="A0A6P3FNW5"/>
<dbReference type="InterPro" id="IPR041898">
    <property type="entry name" value="MAGE_WH1"/>
</dbReference>
<dbReference type="Gene3D" id="1.10.10.1210">
    <property type="entry name" value="MAGE homology domain, winged helix WH2 motif"/>
    <property type="match status" value="1"/>
</dbReference>
<dbReference type="SMART" id="SM01373">
    <property type="entry name" value="MAGE"/>
    <property type="match status" value="1"/>
</dbReference>
<dbReference type="InterPro" id="IPR037445">
    <property type="entry name" value="MAGE"/>
</dbReference>
<dbReference type="Pfam" id="PF01454">
    <property type="entry name" value="MAGE"/>
    <property type="match status" value="1"/>
</dbReference>
<name>A0A6P3FNW5_OCTDE</name>
<dbReference type="InParanoid" id="A0A6P3FNW5"/>
<gene>
    <name evidence="3" type="primary">LOC101576043</name>
</gene>
<dbReference type="FunFam" id="1.10.10.1210:FF:000001">
    <property type="entry name" value="melanoma-associated antigen D1"/>
    <property type="match status" value="1"/>
</dbReference>
<keyword evidence="2" id="KW-1185">Reference proteome</keyword>
<dbReference type="GO" id="GO:0005634">
    <property type="term" value="C:nucleus"/>
    <property type="evidence" value="ECO:0007669"/>
    <property type="project" value="TreeGrafter"/>
</dbReference>
<dbReference type="GO" id="GO:0000122">
    <property type="term" value="P:negative regulation of transcription by RNA polymerase II"/>
    <property type="evidence" value="ECO:0007669"/>
    <property type="project" value="TreeGrafter"/>
</dbReference>
<dbReference type="GeneID" id="101576043"/>